<gene>
    <name evidence="2" type="ORF">MTR64_11785</name>
</gene>
<sequence length="175" mass="19268">MRKKQARILASLALTCAIFATACSKKLQEPAPEATKAQPPYVIGLGEIMGLTQMRHAKLWFAGKAENWPLAAYELDELREGFDDAMLYHPHHRNVPYPLTQMVPEFVSSSLDALDKAIKARNRPNFDKAFDSLTAGCNACHREANFGFNVLKRPTAPPYSNQSFAAAVPGPGRAP</sequence>
<protein>
    <recommendedName>
        <fullName evidence="4">Cytochrome c</fullName>
    </recommendedName>
</protein>
<evidence type="ECO:0008006" key="4">
    <source>
        <dbReference type="Google" id="ProtNLM"/>
    </source>
</evidence>
<evidence type="ECO:0000256" key="1">
    <source>
        <dbReference type="SAM" id="SignalP"/>
    </source>
</evidence>
<reference evidence="2" key="1">
    <citation type="submission" date="2022-03" db="EMBL/GenBank/DDBJ databases">
        <title>Identification of a novel bacterium isolated from mangrove sediments.</title>
        <authorList>
            <person name="Pan X."/>
        </authorList>
    </citation>
    <scope>NUCLEOTIDE SEQUENCE</scope>
    <source>
        <strain evidence="2">B2580</strain>
    </source>
</reference>
<evidence type="ECO:0000313" key="3">
    <source>
        <dbReference type="Proteomes" id="UP001162880"/>
    </source>
</evidence>
<dbReference type="PROSITE" id="PS51257">
    <property type="entry name" value="PROKAR_LIPOPROTEIN"/>
    <property type="match status" value="1"/>
</dbReference>
<dbReference type="RefSeq" id="WP_243994048.1">
    <property type="nucleotide sequence ID" value="NZ_JALHLE010000017.1"/>
</dbReference>
<keyword evidence="3" id="KW-1185">Reference proteome</keyword>
<organism evidence="2 3">
    <name type="scientific">Novosphingobium album</name>
    <name type="common">ex Hu et al. 2023</name>
    <dbReference type="NCBI Taxonomy" id="2930093"/>
    <lineage>
        <taxon>Bacteria</taxon>
        <taxon>Pseudomonadati</taxon>
        <taxon>Pseudomonadota</taxon>
        <taxon>Alphaproteobacteria</taxon>
        <taxon>Sphingomonadales</taxon>
        <taxon>Sphingomonadaceae</taxon>
        <taxon>Novosphingobium</taxon>
    </lineage>
</organism>
<comment type="caution">
    <text evidence="2">The sequence shown here is derived from an EMBL/GenBank/DDBJ whole genome shotgun (WGS) entry which is preliminary data.</text>
</comment>
<proteinExistence type="predicted"/>
<keyword evidence="1" id="KW-0732">Signal</keyword>
<name>A0ABT0B2V5_9SPHN</name>
<feature type="chain" id="PRO_5046820018" description="Cytochrome c" evidence="1">
    <location>
        <begin position="23"/>
        <end position="175"/>
    </location>
</feature>
<feature type="signal peptide" evidence="1">
    <location>
        <begin position="1"/>
        <end position="22"/>
    </location>
</feature>
<evidence type="ECO:0000313" key="2">
    <source>
        <dbReference type="EMBL" id="MCJ2179251.1"/>
    </source>
</evidence>
<accession>A0ABT0B2V5</accession>
<dbReference type="EMBL" id="JALHLE010000017">
    <property type="protein sequence ID" value="MCJ2179251.1"/>
    <property type="molecule type" value="Genomic_DNA"/>
</dbReference>
<dbReference type="Proteomes" id="UP001162880">
    <property type="component" value="Unassembled WGS sequence"/>
</dbReference>